<name>A0A854QJ87_CRYNE</name>
<dbReference type="InterPro" id="IPR038279">
    <property type="entry name" value="Ndc10_dom2_sf"/>
</dbReference>
<dbReference type="EMBL" id="AMKT01000027">
    <property type="protein sequence ID" value="OXG25896.1"/>
    <property type="molecule type" value="Genomic_DNA"/>
</dbReference>
<dbReference type="GO" id="GO:0003677">
    <property type="term" value="F:DNA binding"/>
    <property type="evidence" value="ECO:0007669"/>
    <property type="project" value="InterPro"/>
</dbReference>
<reference evidence="1 2" key="1">
    <citation type="submission" date="2017-06" db="EMBL/GenBank/DDBJ databases">
        <title>Global population genomics of the pathogenic fungus Cryptococcus neoformans var. grubii.</title>
        <authorList>
            <person name="Cuomo C."/>
            <person name="Litvintseva A."/>
            <person name="Chen Y."/>
            <person name="Young S."/>
            <person name="Zeng Q."/>
            <person name="Chapman S."/>
            <person name="Gujja S."/>
            <person name="Saif S."/>
            <person name="Birren B."/>
        </authorList>
    </citation>
    <scope>NUCLEOTIDE SEQUENCE [LARGE SCALE GENOMIC DNA]</scope>
    <source>
        <strain evidence="1 2">Tu259-1</strain>
    </source>
</reference>
<comment type="caution">
    <text evidence="1">The sequence shown here is derived from an EMBL/GenBank/DDBJ whole genome shotgun (WGS) entry which is preliminary data.</text>
</comment>
<protein>
    <recommendedName>
        <fullName evidence="3">Ndc10 domain-containing protein</fullName>
    </recommendedName>
</protein>
<organism evidence="1 2">
    <name type="scientific">Cryptococcus neoformans Tu259-1</name>
    <dbReference type="NCBI Taxonomy" id="1230072"/>
    <lineage>
        <taxon>Eukaryota</taxon>
        <taxon>Fungi</taxon>
        <taxon>Dikarya</taxon>
        <taxon>Basidiomycota</taxon>
        <taxon>Agaricomycotina</taxon>
        <taxon>Tremellomycetes</taxon>
        <taxon>Tremellales</taxon>
        <taxon>Cryptococcaceae</taxon>
        <taxon>Cryptococcus</taxon>
        <taxon>Cryptococcus neoformans species complex</taxon>
    </lineage>
</organism>
<dbReference type="Gene3D" id="1.10.443.20">
    <property type="entry name" value="Centromere DNA-binding protein complex CBF3 subunit, domain 2"/>
    <property type="match status" value="1"/>
</dbReference>
<evidence type="ECO:0000313" key="1">
    <source>
        <dbReference type="EMBL" id="OXG25896.1"/>
    </source>
</evidence>
<dbReference type="Proteomes" id="UP000199727">
    <property type="component" value="Unassembled WGS sequence"/>
</dbReference>
<sequence>MGQRQFRSDHALSFRHDATMLLGNTIEKIVGVILEGASVIQRDWRSMVQCREPKTCSLVLSGVFPRGYSSGSTSFRTALLPLNPLSPFFAERKDWYDFHLLSQVGDPTKPVSYKAQQEAMINALLAAGVFSSKSTHENRRTGARSAGKGDMAVDDTARAGGWTPATLEMTYLSALPCKGIRRRDCCNEELELLTAETARLIRWSQNHSDKIQKRCLGGRRRRRTG</sequence>
<gene>
    <name evidence="1" type="ORF">C361_01856</name>
</gene>
<dbReference type="AlphaFoldDB" id="A0A854QJ87"/>
<evidence type="ECO:0008006" key="3">
    <source>
        <dbReference type="Google" id="ProtNLM"/>
    </source>
</evidence>
<evidence type="ECO:0000313" key="2">
    <source>
        <dbReference type="Proteomes" id="UP000199727"/>
    </source>
</evidence>
<accession>A0A854QJ87</accession>
<proteinExistence type="predicted"/>